<evidence type="ECO:0000256" key="1">
    <source>
        <dbReference type="SAM" id="MobiDB-lite"/>
    </source>
</evidence>
<evidence type="ECO:0000313" key="3">
    <source>
        <dbReference type="Proteomes" id="UP001596505"/>
    </source>
</evidence>
<name>A0ABW2Q6R9_9BACL</name>
<gene>
    <name evidence="2" type="ORF">ACFQRG_20785</name>
</gene>
<sequence length="216" mass="24551">MQQPFDEIIQKFFKQTNFPNPFDPEMFGKFLQEQIGNAIPNNLTSSGETGLEPTGKEKINQRNLNQHPLAKNFDRSNIPDISDLRKRRKGTTSGLGSPNAQSNQQSPAHQGQAEQELNYQAFETHDELILRVQIPSETNRHPKKMMLTNYQITFIGKEGSKPLLQIPLPKAVVPGETKLGFKKDLLEVKLFKISEEPVKEFDISHLLRQSDEDKGN</sequence>
<dbReference type="SUPFAM" id="SSF49764">
    <property type="entry name" value="HSP20-like chaperones"/>
    <property type="match status" value="1"/>
</dbReference>
<proteinExistence type="predicted"/>
<reference evidence="3" key="1">
    <citation type="journal article" date="2019" name="Int. J. Syst. Evol. Microbiol.">
        <title>The Global Catalogue of Microorganisms (GCM) 10K type strain sequencing project: providing services to taxonomists for standard genome sequencing and annotation.</title>
        <authorList>
            <consortium name="The Broad Institute Genomics Platform"/>
            <consortium name="The Broad Institute Genome Sequencing Center for Infectious Disease"/>
            <person name="Wu L."/>
            <person name="Ma J."/>
        </authorList>
    </citation>
    <scope>NUCLEOTIDE SEQUENCE [LARGE SCALE GENOMIC DNA]</scope>
    <source>
        <strain evidence="3">CGMCC 1.16305</strain>
    </source>
</reference>
<dbReference type="RefSeq" id="WP_380969811.1">
    <property type="nucleotide sequence ID" value="NZ_JBHTCO010000044.1"/>
</dbReference>
<feature type="region of interest" description="Disordered" evidence="1">
    <location>
        <begin position="60"/>
        <end position="113"/>
    </location>
</feature>
<organism evidence="2 3">
    <name type="scientific">Scopulibacillus cellulosilyticus</name>
    <dbReference type="NCBI Taxonomy" id="2665665"/>
    <lineage>
        <taxon>Bacteria</taxon>
        <taxon>Bacillati</taxon>
        <taxon>Bacillota</taxon>
        <taxon>Bacilli</taxon>
        <taxon>Bacillales</taxon>
        <taxon>Sporolactobacillaceae</taxon>
        <taxon>Scopulibacillus</taxon>
    </lineage>
</organism>
<dbReference type="EMBL" id="JBHTCO010000044">
    <property type="protein sequence ID" value="MFC7395348.1"/>
    <property type="molecule type" value="Genomic_DNA"/>
</dbReference>
<dbReference type="CDD" id="cd06463">
    <property type="entry name" value="p23_like"/>
    <property type="match status" value="1"/>
</dbReference>
<dbReference type="Proteomes" id="UP001596505">
    <property type="component" value="Unassembled WGS sequence"/>
</dbReference>
<keyword evidence="3" id="KW-1185">Reference proteome</keyword>
<dbReference type="InterPro" id="IPR008978">
    <property type="entry name" value="HSP20-like_chaperone"/>
</dbReference>
<protein>
    <submittedName>
        <fullName evidence="2">CS domain-containing protein</fullName>
    </submittedName>
</protein>
<accession>A0ABW2Q6R9</accession>
<feature type="compositionally biased region" description="Polar residues" evidence="1">
    <location>
        <begin position="91"/>
        <end position="113"/>
    </location>
</feature>
<evidence type="ECO:0000313" key="2">
    <source>
        <dbReference type="EMBL" id="MFC7395348.1"/>
    </source>
</evidence>
<comment type="caution">
    <text evidence="2">The sequence shown here is derived from an EMBL/GenBank/DDBJ whole genome shotgun (WGS) entry which is preliminary data.</text>
</comment>